<comment type="caution">
    <text evidence="4">The sequence shown here is derived from an EMBL/GenBank/DDBJ whole genome shotgun (WGS) entry which is preliminary data.</text>
</comment>
<dbReference type="GO" id="GO:0016020">
    <property type="term" value="C:membrane"/>
    <property type="evidence" value="ECO:0007669"/>
    <property type="project" value="UniProtKB-UniRule"/>
</dbReference>
<dbReference type="CDD" id="cd06530">
    <property type="entry name" value="S26_SPase_I"/>
    <property type="match status" value="1"/>
</dbReference>
<keyword evidence="3" id="KW-1133">Transmembrane helix</keyword>
<dbReference type="EC" id="3.4.21.89" evidence="1"/>
<gene>
    <name evidence="4" type="ORF">E3O11_06065</name>
</gene>
<protein>
    <recommendedName>
        <fullName evidence="1">Signal peptidase I</fullName>
        <ecNumber evidence="1">3.4.21.89</ecNumber>
    </recommendedName>
</protein>
<dbReference type="GO" id="GO:0006465">
    <property type="term" value="P:signal peptide processing"/>
    <property type="evidence" value="ECO:0007669"/>
    <property type="project" value="UniProtKB-UniRule"/>
</dbReference>
<sequence>MPRMESRVKSEALSATLPADQYPLPKPARKAASLWRQIRFALSLAVLLLVIALAVVLIVIPKFTGSIPLTVLTSSMEPGFPPGTLIIVRPVEVDALVLGHVITYQMETGKRGVITHRIIAINTSAGERTFVTKGDNNGAADADAVLEAQVQGQLWYSVPLIGYVNSAVNGSNRAWLIPVAASLLFAYAGYEILVGVVAGVRKRRRGKRLGGTPIDSPAADSGVKVDERG</sequence>
<feature type="transmembrane region" description="Helical" evidence="3">
    <location>
        <begin position="175"/>
        <end position="200"/>
    </location>
</feature>
<evidence type="ECO:0000256" key="3">
    <source>
        <dbReference type="SAM" id="Phobius"/>
    </source>
</evidence>
<keyword evidence="4" id="KW-0378">Hydrolase</keyword>
<dbReference type="PRINTS" id="PR00728">
    <property type="entry name" value="SIGNALPTASE"/>
</dbReference>
<dbReference type="InterPro" id="IPR019533">
    <property type="entry name" value="Peptidase_S26"/>
</dbReference>
<dbReference type="InterPro" id="IPR001733">
    <property type="entry name" value="Peptidase_S26B"/>
</dbReference>
<evidence type="ECO:0000313" key="4">
    <source>
        <dbReference type="EMBL" id="TFB86059.1"/>
    </source>
</evidence>
<name>A0A4R8VRM0_9MICO</name>
<keyword evidence="3" id="KW-0812">Transmembrane</keyword>
<dbReference type="AlphaFoldDB" id="A0A4R8VRM0"/>
<feature type="region of interest" description="Disordered" evidence="2">
    <location>
        <begin position="208"/>
        <end position="229"/>
    </location>
</feature>
<dbReference type="EMBL" id="SOFE01000011">
    <property type="protein sequence ID" value="TFB86059.1"/>
    <property type="molecule type" value="Genomic_DNA"/>
</dbReference>
<evidence type="ECO:0000256" key="2">
    <source>
        <dbReference type="SAM" id="MobiDB-lite"/>
    </source>
</evidence>
<dbReference type="NCBIfam" id="TIGR02228">
    <property type="entry name" value="sigpep_I_arch"/>
    <property type="match status" value="1"/>
</dbReference>
<reference evidence="4 5" key="1">
    <citation type="submission" date="2019-03" db="EMBL/GenBank/DDBJ databases">
        <title>Genomics of glacier-inhabiting Cryobacterium strains.</title>
        <authorList>
            <person name="Liu Q."/>
            <person name="Xin Y.-H."/>
        </authorList>
    </citation>
    <scope>NUCLEOTIDE SEQUENCE [LARGE SCALE GENOMIC DNA]</scope>
    <source>
        <strain evidence="4 5">Hh34</strain>
    </source>
</reference>
<evidence type="ECO:0000313" key="5">
    <source>
        <dbReference type="Proteomes" id="UP000297963"/>
    </source>
</evidence>
<organism evidence="4 5">
    <name type="scientific">Cryobacterium levicorallinum</name>
    <dbReference type="NCBI Taxonomy" id="995038"/>
    <lineage>
        <taxon>Bacteria</taxon>
        <taxon>Bacillati</taxon>
        <taxon>Actinomycetota</taxon>
        <taxon>Actinomycetes</taxon>
        <taxon>Micrococcales</taxon>
        <taxon>Microbacteriaceae</taxon>
        <taxon>Cryobacterium</taxon>
    </lineage>
</organism>
<accession>A0A4R8VRM0</accession>
<proteinExistence type="predicted"/>
<dbReference type="GO" id="GO:0009003">
    <property type="term" value="F:signal peptidase activity"/>
    <property type="evidence" value="ECO:0007669"/>
    <property type="project" value="UniProtKB-EC"/>
</dbReference>
<dbReference type="Proteomes" id="UP000297963">
    <property type="component" value="Unassembled WGS sequence"/>
</dbReference>
<feature type="transmembrane region" description="Helical" evidence="3">
    <location>
        <begin position="40"/>
        <end position="60"/>
    </location>
</feature>
<evidence type="ECO:0000256" key="1">
    <source>
        <dbReference type="NCBIfam" id="TIGR02228"/>
    </source>
</evidence>
<dbReference type="PANTHER" id="PTHR10806">
    <property type="entry name" value="SIGNAL PEPTIDASE COMPLEX CATALYTIC SUBUNIT SEC11"/>
    <property type="match status" value="1"/>
</dbReference>
<dbReference type="GO" id="GO:0004252">
    <property type="term" value="F:serine-type endopeptidase activity"/>
    <property type="evidence" value="ECO:0007669"/>
    <property type="project" value="UniProtKB-UniRule"/>
</dbReference>
<keyword evidence="3" id="KW-0472">Membrane</keyword>
<dbReference type="PANTHER" id="PTHR10806:SF6">
    <property type="entry name" value="SIGNAL PEPTIDASE COMPLEX CATALYTIC SUBUNIT SEC11"/>
    <property type="match status" value="1"/>
</dbReference>